<dbReference type="GO" id="GO:0030295">
    <property type="term" value="F:protein kinase activator activity"/>
    <property type="evidence" value="ECO:0007669"/>
    <property type="project" value="TreeGrafter"/>
</dbReference>
<evidence type="ECO:0000256" key="7">
    <source>
        <dbReference type="ARBA" id="ARBA00022741"/>
    </source>
</evidence>
<dbReference type="CDD" id="cd00082">
    <property type="entry name" value="HisKA"/>
    <property type="match status" value="1"/>
</dbReference>
<evidence type="ECO:0000259" key="15">
    <source>
        <dbReference type="PROSITE" id="PS50112"/>
    </source>
</evidence>
<dbReference type="CDD" id="cd06225">
    <property type="entry name" value="HAMP"/>
    <property type="match status" value="1"/>
</dbReference>
<dbReference type="InterPro" id="IPR004358">
    <property type="entry name" value="Sig_transdc_His_kin-like_C"/>
</dbReference>
<dbReference type="SUPFAM" id="SSF55874">
    <property type="entry name" value="ATPase domain of HSP90 chaperone/DNA topoisomerase II/histidine kinase"/>
    <property type="match status" value="1"/>
</dbReference>
<dbReference type="Pfam" id="PF02518">
    <property type="entry name" value="HATPase_c"/>
    <property type="match status" value="1"/>
</dbReference>
<dbReference type="CDD" id="cd00075">
    <property type="entry name" value="HATPase"/>
    <property type="match status" value="1"/>
</dbReference>
<keyword evidence="10 13" id="KW-1133">Transmembrane helix</keyword>
<organism evidence="18 19">
    <name type="scientific">Ectopseudomonas alcaliphila</name>
    <dbReference type="NCBI Taxonomy" id="101564"/>
    <lineage>
        <taxon>Bacteria</taxon>
        <taxon>Pseudomonadati</taxon>
        <taxon>Pseudomonadota</taxon>
        <taxon>Gammaproteobacteria</taxon>
        <taxon>Pseudomonadales</taxon>
        <taxon>Pseudomonadaceae</taxon>
        <taxon>Ectopseudomonas</taxon>
    </lineage>
</organism>
<dbReference type="Proteomes" id="UP000182413">
    <property type="component" value="Unassembled WGS sequence"/>
</dbReference>
<reference evidence="18 19" key="1">
    <citation type="submission" date="2016-10" db="EMBL/GenBank/DDBJ databases">
        <authorList>
            <person name="de Groot N.N."/>
        </authorList>
    </citation>
    <scope>NUCLEOTIDE SEQUENCE [LARGE SCALE GENOMIC DNA]</scope>
    <source>
        <strain evidence="18 19">JCM 10630</strain>
    </source>
</reference>
<dbReference type="EC" id="2.7.13.3" evidence="3"/>
<evidence type="ECO:0000256" key="12">
    <source>
        <dbReference type="ARBA" id="ARBA00023136"/>
    </source>
</evidence>
<dbReference type="SMART" id="SM00091">
    <property type="entry name" value="PAS"/>
    <property type="match status" value="1"/>
</dbReference>
<evidence type="ECO:0000256" key="11">
    <source>
        <dbReference type="ARBA" id="ARBA00023012"/>
    </source>
</evidence>
<reference evidence="17 20" key="2">
    <citation type="submission" date="2023-11" db="EMBL/GenBank/DDBJ databases">
        <title>MicrobeMod: A computational toolkit for identifying prokaryotic methylation and restriction-modification with nanopore sequencing.</title>
        <authorList>
            <person name="Crits-Christoph A."/>
            <person name="Kang S.C."/>
            <person name="Lee H."/>
            <person name="Ostrov N."/>
        </authorList>
    </citation>
    <scope>NUCLEOTIDE SEQUENCE [LARGE SCALE GENOMIC DNA]</scope>
    <source>
        <strain evidence="17 20">ATCC BAA-571</strain>
    </source>
</reference>
<evidence type="ECO:0000256" key="2">
    <source>
        <dbReference type="ARBA" id="ARBA00004141"/>
    </source>
</evidence>
<dbReference type="InterPro" id="IPR036890">
    <property type="entry name" value="HATPase_C_sf"/>
</dbReference>
<evidence type="ECO:0000256" key="6">
    <source>
        <dbReference type="ARBA" id="ARBA00022692"/>
    </source>
</evidence>
<evidence type="ECO:0000256" key="10">
    <source>
        <dbReference type="ARBA" id="ARBA00022989"/>
    </source>
</evidence>
<evidence type="ECO:0000313" key="18">
    <source>
        <dbReference type="EMBL" id="SDE34053.1"/>
    </source>
</evidence>
<evidence type="ECO:0000256" key="8">
    <source>
        <dbReference type="ARBA" id="ARBA00022777"/>
    </source>
</evidence>
<sequence length="598" mass="66420">MKLSMKLRTRLFLSISALITVALLGLLLGLFSVTQMARSQSDLIQRGFDAVRVGQKLRQNLGDELTVLIGQEPDAQRLEAVRQSFRATFDESLKANLGNSYLNGLEQAEALYKEMEQAANSAVPANQTPYNLANHKPFMDAFHRLRTHLLDQQDQVVAWVIAAEQKAAERSRLIAGLLVLIGLAVLAIGVLTAHGIARRFGAPIDMLARAADQIGQGKYDVVLPVSPVLELAVLSRRFGLMTEALREYHSSNLNQLLSSEGRLKAVLDSIDDGLVILDTQGSIEHANPVALRQLSWQTDILGQPIGPLLPNHAVDEALRQVLAGELLREPPADLQIERDGETRLLAWALTPVQVREGGSVGAVMVLRDVTKQRAFDRVRSEFILRASHELRTPITGMHMAFSLLRERLSLPSGGREQELMRTVDEEMHRLVQLIDDLLNFSRYQNGIQTLQRRPCDLAAIVQETPHRFAEKAAEREVTVVCEVHEPLLPLHLDAAQLERLLDNLTDNALRYSNPGDKVRLQVRRHGEQVIVSVQDEGEGIPFEQQARIFEPFVQVGRRKGGVGLGLALAREIVQLHGGQLRVHSRPGEGANFYFSLPV</sequence>
<dbReference type="FunFam" id="3.30.565.10:FF:000006">
    <property type="entry name" value="Sensor histidine kinase WalK"/>
    <property type="match status" value="1"/>
</dbReference>
<dbReference type="InterPro" id="IPR000014">
    <property type="entry name" value="PAS"/>
</dbReference>
<dbReference type="EMBL" id="JAWXXP010000001">
    <property type="protein sequence ID" value="MDX5992971.1"/>
    <property type="molecule type" value="Genomic_DNA"/>
</dbReference>
<dbReference type="PANTHER" id="PTHR42878">
    <property type="entry name" value="TWO-COMPONENT HISTIDINE KINASE"/>
    <property type="match status" value="1"/>
</dbReference>
<protein>
    <recommendedName>
        <fullName evidence="3">histidine kinase</fullName>
        <ecNumber evidence="3">2.7.13.3</ecNumber>
    </recommendedName>
</protein>
<dbReference type="Gene3D" id="3.30.565.10">
    <property type="entry name" value="Histidine kinase-like ATPase, C-terminal domain"/>
    <property type="match status" value="1"/>
</dbReference>
<dbReference type="Pfam" id="PF00512">
    <property type="entry name" value="HisKA"/>
    <property type="match status" value="1"/>
</dbReference>
<comment type="catalytic activity">
    <reaction evidence="1">
        <text>ATP + protein L-histidine = ADP + protein N-phospho-L-histidine.</text>
        <dbReference type="EC" id="2.7.13.3"/>
    </reaction>
</comment>
<keyword evidence="6 13" id="KW-0812">Transmembrane</keyword>
<dbReference type="SMART" id="SM00304">
    <property type="entry name" value="HAMP"/>
    <property type="match status" value="1"/>
</dbReference>
<dbReference type="InterPro" id="IPR003594">
    <property type="entry name" value="HATPase_dom"/>
</dbReference>
<dbReference type="GO" id="GO:0005886">
    <property type="term" value="C:plasma membrane"/>
    <property type="evidence" value="ECO:0007669"/>
    <property type="project" value="UniProtKB-ARBA"/>
</dbReference>
<comment type="subcellular location">
    <subcellularLocation>
        <location evidence="2">Membrane</location>
        <topology evidence="2">Multi-pass membrane protein</topology>
    </subcellularLocation>
</comment>
<dbReference type="InterPro" id="IPR035965">
    <property type="entry name" value="PAS-like_dom_sf"/>
</dbReference>
<evidence type="ECO:0000256" key="13">
    <source>
        <dbReference type="SAM" id="Phobius"/>
    </source>
</evidence>
<dbReference type="InterPro" id="IPR003661">
    <property type="entry name" value="HisK_dim/P_dom"/>
</dbReference>
<dbReference type="InterPro" id="IPR005467">
    <property type="entry name" value="His_kinase_dom"/>
</dbReference>
<gene>
    <name evidence="18" type="ORF">SAMN05216575_102420</name>
    <name evidence="17" type="ORF">SIM71_12960</name>
</gene>
<keyword evidence="20" id="KW-1185">Reference proteome</keyword>
<evidence type="ECO:0000256" key="5">
    <source>
        <dbReference type="ARBA" id="ARBA00022679"/>
    </source>
</evidence>
<keyword evidence="12 13" id="KW-0472">Membrane</keyword>
<dbReference type="AlphaFoldDB" id="A0A1G7C473"/>
<dbReference type="InterPro" id="IPR013656">
    <property type="entry name" value="PAS_4"/>
</dbReference>
<feature type="domain" description="HAMP" evidence="16">
    <location>
        <begin position="198"/>
        <end position="250"/>
    </location>
</feature>
<dbReference type="Gene3D" id="1.10.287.130">
    <property type="match status" value="1"/>
</dbReference>
<dbReference type="Pfam" id="PF00672">
    <property type="entry name" value="HAMP"/>
    <property type="match status" value="1"/>
</dbReference>
<dbReference type="GO" id="GO:0007234">
    <property type="term" value="P:osmosensory signaling via phosphorelay pathway"/>
    <property type="evidence" value="ECO:0007669"/>
    <property type="project" value="TreeGrafter"/>
</dbReference>
<dbReference type="GO" id="GO:0005524">
    <property type="term" value="F:ATP binding"/>
    <property type="evidence" value="ECO:0007669"/>
    <property type="project" value="UniProtKB-KW"/>
</dbReference>
<dbReference type="SUPFAM" id="SSF55785">
    <property type="entry name" value="PYP-like sensor domain (PAS domain)"/>
    <property type="match status" value="1"/>
</dbReference>
<keyword evidence="4" id="KW-0597">Phosphoprotein</keyword>
<evidence type="ECO:0000259" key="16">
    <source>
        <dbReference type="PROSITE" id="PS50885"/>
    </source>
</evidence>
<dbReference type="Gene3D" id="1.20.120.880">
    <property type="entry name" value="Histidine kinase (KinB), sensor domain"/>
    <property type="match status" value="1"/>
</dbReference>
<dbReference type="NCBIfam" id="TIGR00229">
    <property type="entry name" value="sensory_box"/>
    <property type="match status" value="1"/>
</dbReference>
<dbReference type="OrthoDB" id="1931120at2"/>
<dbReference type="InterPro" id="IPR036097">
    <property type="entry name" value="HisK_dim/P_sf"/>
</dbReference>
<dbReference type="InterPro" id="IPR003660">
    <property type="entry name" value="HAMP_dom"/>
</dbReference>
<dbReference type="RefSeq" id="WP_074677627.1">
    <property type="nucleotide sequence ID" value="NZ_CBCSET010000003.1"/>
</dbReference>
<dbReference type="InterPro" id="IPR050351">
    <property type="entry name" value="BphY/WalK/GraS-like"/>
</dbReference>
<dbReference type="SMART" id="SM00388">
    <property type="entry name" value="HisKA"/>
    <property type="match status" value="1"/>
</dbReference>
<evidence type="ECO:0000256" key="1">
    <source>
        <dbReference type="ARBA" id="ARBA00000085"/>
    </source>
</evidence>
<keyword evidence="9" id="KW-0067">ATP-binding</keyword>
<name>A0A1G7C473_9GAMM</name>
<dbReference type="EMBL" id="FNAE01000002">
    <property type="protein sequence ID" value="SDE34053.1"/>
    <property type="molecule type" value="Genomic_DNA"/>
</dbReference>
<proteinExistence type="predicted"/>
<dbReference type="InterPro" id="IPR038320">
    <property type="entry name" value="KinB_N_sf"/>
</dbReference>
<evidence type="ECO:0000256" key="9">
    <source>
        <dbReference type="ARBA" id="ARBA00022840"/>
    </source>
</evidence>
<dbReference type="GO" id="GO:0000156">
    <property type="term" value="F:phosphorelay response regulator activity"/>
    <property type="evidence" value="ECO:0007669"/>
    <property type="project" value="TreeGrafter"/>
</dbReference>
<dbReference type="CDD" id="cd00130">
    <property type="entry name" value="PAS"/>
    <property type="match status" value="1"/>
</dbReference>
<dbReference type="SMART" id="SM00387">
    <property type="entry name" value="HATPase_c"/>
    <property type="match status" value="1"/>
</dbReference>
<dbReference type="PRINTS" id="PR00344">
    <property type="entry name" value="BCTRLSENSOR"/>
</dbReference>
<dbReference type="GO" id="GO:0000155">
    <property type="term" value="F:phosphorelay sensor kinase activity"/>
    <property type="evidence" value="ECO:0007669"/>
    <property type="project" value="InterPro"/>
</dbReference>
<dbReference type="SUPFAM" id="SSF47384">
    <property type="entry name" value="Homodimeric domain of signal transducing histidine kinase"/>
    <property type="match status" value="1"/>
</dbReference>
<keyword evidence="8 18" id="KW-0418">Kinase</keyword>
<keyword evidence="11" id="KW-0902">Two-component regulatory system</keyword>
<dbReference type="PROSITE" id="PS50885">
    <property type="entry name" value="HAMP"/>
    <property type="match status" value="1"/>
</dbReference>
<evidence type="ECO:0000313" key="17">
    <source>
        <dbReference type="EMBL" id="MDX5992971.1"/>
    </source>
</evidence>
<evidence type="ECO:0000313" key="20">
    <source>
        <dbReference type="Proteomes" id="UP001278050"/>
    </source>
</evidence>
<keyword evidence="5" id="KW-0808">Transferase</keyword>
<dbReference type="SUPFAM" id="SSF158472">
    <property type="entry name" value="HAMP domain-like"/>
    <property type="match status" value="1"/>
</dbReference>
<evidence type="ECO:0000256" key="3">
    <source>
        <dbReference type="ARBA" id="ARBA00012438"/>
    </source>
</evidence>
<feature type="transmembrane region" description="Helical" evidence="13">
    <location>
        <begin position="173"/>
        <end position="197"/>
    </location>
</feature>
<feature type="domain" description="Histidine kinase" evidence="14">
    <location>
        <begin position="385"/>
        <end position="598"/>
    </location>
</feature>
<dbReference type="PANTHER" id="PTHR42878:SF7">
    <property type="entry name" value="SENSOR HISTIDINE KINASE GLRK"/>
    <property type="match status" value="1"/>
</dbReference>
<dbReference type="Pfam" id="PF08448">
    <property type="entry name" value="PAS_4"/>
    <property type="match status" value="1"/>
</dbReference>
<evidence type="ECO:0000256" key="4">
    <source>
        <dbReference type="ARBA" id="ARBA00022553"/>
    </source>
</evidence>
<accession>A0A1G7C473</accession>
<dbReference type="PROSITE" id="PS50109">
    <property type="entry name" value="HIS_KIN"/>
    <property type="match status" value="1"/>
</dbReference>
<dbReference type="InterPro" id="IPR031909">
    <property type="entry name" value="KinB_sensor_dom"/>
</dbReference>
<dbReference type="Proteomes" id="UP001278050">
    <property type="component" value="Unassembled WGS sequence"/>
</dbReference>
<keyword evidence="7" id="KW-0547">Nucleotide-binding</keyword>
<dbReference type="PROSITE" id="PS50112">
    <property type="entry name" value="PAS"/>
    <property type="match status" value="1"/>
</dbReference>
<evidence type="ECO:0000313" key="19">
    <source>
        <dbReference type="Proteomes" id="UP000182413"/>
    </source>
</evidence>
<dbReference type="Gene3D" id="3.30.450.20">
    <property type="entry name" value="PAS domain"/>
    <property type="match status" value="1"/>
</dbReference>
<dbReference type="Pfam" id="PF16767">
    <property type="entry name" value="KinB_sensor"/>
    <property type="match status" value="1"/>
</dbReference>
<evidence type="ECO:0000259" key="14">
    <source>
        <dbReference type="PROSITE" id="PS50109"/>
    </source>
</evidence>
<feature type="domain" description="PAS" evidence="15">
    <location>
        <begin position="259"/>
        <end position="299"/>
    </location>
</feature>